<protein>
    <recommendedName>
        <fullName evidence="7">FAD dependent oxidoreductase domain-containing protein</fullName>
    </recommendedName>
</protein>
<evidence type="ECO:0000313" key="9">
    <source>
        <dbReference type="Proteomes" id="UP000756346"/>
    </source>
</evidence>
<feature type="binding site" evidence="6">
    <location>
        <position position="351"/>
    </location>
    <ligand>
        <name>D-dopa</name>
        <dbReference type="ChEBI" id="CHEBI:149689"/>
    </ligand>
</feature>
<comment type="caution">
    <text evidence="8">The sequence shown here is derived from an EMBL/GenBank/DDBJ whole genome shotgun (WGS) entry which is preliminary data.</text>
</comment>
<dbReference type="Gene3D" id="3.30.9.10">
    <property type="entry name" value="D-Amino Acid Oxidase, subunit A, domain 2"/>
    <property type="match status" value="1"/>
</dbReference>
<sequence>MAKKIVIIGAGVSGLTSALLLSRDKDYSITVVAKHMPGDLDAMYASPIAGANFLPMSDRENSQYEARTLPELQRLATHVPEAGIHHQRARLYRREADMPTLRKGSNGFNGMFVEDPWYKDVVDNFVELEVTPEMKAGGIAGGCEFDSVCINTPVYLGWLVGQCRANGVVFKRGSVRSLSDARRWWSSSEKAFAEKRQGEEGLADIVLNMTGLGALKLGGVMDEGMVPMRGQVVVVRNVAPVMFGTSGTDDDDEELTYGMTRAVGGGTVLGGTYQRGNWDSQPDPATALRIMQRSIDTVPELLRDTGRKDVTGLDIIRHAVGFRPYREGGVRIEKEKMADGSWVVHNYGHSGWGYQGSYGCAEQVVRLVKEVATDKAKL</sequence>
<proteinExistence type="inferred from homology"/>
<dbReference type="AlphaFoldDB" id="A0A9P9BIQ9"/>
<evidence type="ECO:0000256" key="4">
    <source>
        <dbReference type="ARBA" id="ARBA00022827"/>
    </source>
</evidence>
<dbReference type="Gene3D" id="3.40.50.720">
    <property type="entry name" value="NAD(P)-binding Rossmann-like Domain"/>
    <property type="match status" value="1"/>
</dbReference>
<dbReference type="GO" id="GO:0005737">
    <property type="term" value="C:cytoplasm"/>
    <property type="evidence" value="ECO:0007669"/>
    <property type="project" value="TreeGrafter"/>
</dbReference>
<organism evidence="8 9">
    <name type="scientific">Microdochium trichocladiopsis</name>
    <dbReference type="NCBI Taxonomy" id="1682393"/>
    <lineage>
        <taxon>Eukaryota</taxon>
        <taxon>Fungi</taxon>
        <taxon>Dikarya</taxon>
        <taxon>Ascomycota</taxon>
        <taxon>Pezizomycotina</taxon>
        <taxon>Sordariomycetes</taxon>
        <taxon>Xylariomycetidae</taxon>
        <taxon>Xylariales</taxon>
        <taxon>Microdochiaceae</taxon>
        <taxon>Microdochium</taxon>
    </lineage>
</organism>
<evidence type="ECO:0000256" key="6">
    <source>
        <dbReference type="PIRSR" id="PIRSR000189-1"/>
    </source>
</evidence>
<dbReference type="Pfam" id="PF01266">
    <property type="entry name" value="DAO"/>
    <property type="match status" value="1"/>
</dbReference>
<reference evidence="8" key="1">
    <citation type="journal article" date="2021" name="Nat. Commun.">
        <title>Genetic determinants of endophytism in the Arabidopsis root mycobiome.</title>
        <authorList>
            <person name="Mesny F."/>
            <person name="Miyauchi S."/>
            <person name="Thiergart T."/>
            <person name="Pickel B."/>
            <person name="Atanasova L."/>
            <person name="Karlsson M."/>
            <person name="Huettel B."/>
            <person name="Barry K.W."/>
            <person name="Haridas S."/>
            <person name="Chen C."/>
            <person name="Bauer D."/>
            <person name="Andreopoulos W."/>
            <person name="Pangilinan J."/>
            <person name="LaButti K."/>
            <person name="Riley R."/>
            <person name="Lipzen A."/>
            <person name="Clum A."/>
            <person name="Drula E."/>
            <person name="Henrissat B."/>
            <person name="Kohler A."/>
            <person name="Grigoriev I.V."/>
            <person name="Martin F.M."/>
            <person name="Hacquard S."/>
        </authorList>
    </citation>
    <scope>NUCLEOTIDE SEQUENCE</scope>
    <source>
        <strain evidence="8">MPI-CAGE-CH-0230</strain>
    </source>
</reference>
<dbReference type="PANTHER" id="PTHR11530">
    <property type="entry name" value="D-AMINO ACID OXIDASE"/>
    <property type="match status" value="1"/>
</dbReference>
<dbReference type="SUPFAM" id="SSF54373">
    <property type="entry name" value="FAD-linked reductases, C-terminal domain"/>
    <property type="match status" value="1"/>
</dbReference>
<dbReference type="InterPro" id="IPR006076">
    <property type="entry name" value="FAD-dep_OxRdtase"/>
</dbReference>
<dbReference type="SUPFAM" id="SSF51971">
    <property type="entry name" value="Nucleotide-binding domain"/>
    <property type="match status" value="1"/>
</dbReference>
<dbReference type="OrthoDB" id="409956at2759"/>
<accession>A0A9P9BIQ9</accession>
<evidence type="ECO:0000256" key="3">
    <source>
        <dbReference type="ARBA" id="ARBA00022630"/>
    </source>
</evidence>
<dbReference type="GO" id="GO:0003884">
    <property type="term" value="F:D-amino-acid oxidase activity"/>
    <property type="evidence" value="ECO:0007669"/>
    <property type="project" value="InterPro"/>
</dbReference>
<dbReference type="GO" id="GO:0019478">
    <property type="term" value="P:D-amino acid catabolic process"/>
    <property type="evidence" value="ECO:0007669"/>
    <property type="project" value="TreeGrafter"/>
</dbReference>
<dbReference type="GO" id="GO:0071949">
    <property type="term" value="F:FAD binding"/>
    <property type="evidence" value="ECO:0007669"/>
    <property type="project" value="InterPro"/>
</dbReference>
<keyword evidence="9" id="KW-1185">Reference proteome</keyword>
<evidence type="ECO:0000256" key="2">
    <source>
        <dbReference type="ARBA" id="ARBA00006730"/>
    </source>
</evidence>
<keyword evidence="3" id="KW-0285">Flavoprotein</keyword>
<evidence type="ECO:0000313" key="8">
    <source>
        <dbReference type="EMBL" id="KAH7024503.1"/>
    </source>
</evidence>
<name>A0A9P9BIQ9_9PEZI</name>
<evidence type="ECO:0000259" key="7">
    <source>
        <dbReference type="Pfam" id="PF01266"/>
    </source>
</evidence>
<dbReference type="PIRSF" id="PIRSF000189">
    <property type="entry name" value="D-aa_oxidase"/>
    <property type="match status" value="1"/>
</dbReference>
<keyword evidence="5" id="KW-0560">Oxidoreductase</keyword>
<dbReference type="Proteomes" id="UP000756346">
    <property type="component" value="Unassembled WGS sequence"/>
</dbReference>
<evidence type="ECO:0000256" key="1">
    <source>
        <dbReference type="ARBA" id="ARBA00001974"/>
    </source>
</evidence>
<dbReference type="PANTHER" id="PTHR11530:SF16">
    <property type="entry name" value="D-AMINO ACID OXIDASE (AFU_ORTHOLOGUE AFUA_5G11290)"/>
    <property type="match status" value="1"/>
</dbReference>
<dbReference type="InterPro" id="IPR023209">
    <property type="entry name" value="DAO"/>
</dbReference>
<comment type="similarity">
    <text evidence="2">Belongs to the DAMOX/DASOX family.</text>
</comment>
<dbReference type="EMBL" id="JAGTJQ010000009">
    <property type="protein sequence ID" value="KAH7024503.1"/>
    <property type="molecule type" value="Genomic_DNA"/>
</dbReference>
<dbReference type="PROSITE" id="PS00677">
    <property type="entry name" value="DAO"/>
    <property type="match status" value="1"/>
</dbReference>
<feature type="binding site" evidence="6">
    <location>
        <position position="210"/>
    </location>
    <ligand>
        <name>FAD</name>
        <dbReference type="ChEBI" id="CHEBI:57692"/>
    </ligand>
</feature>
<comment type="cofactor">
    <cofactor evidence="1 6">
        <name>FAD</name>
        <dbReference type="ChEBI" id="CHEBI:57692"/>
    </cofactor>
</comment>
<gene>
    <name evidence="8" type="ORF">B0I36DRAFT_376475</name>
</gene>
<keyword evidence="4 6" id="KW-0274">FAD</keyword>
<evidence type="ECO:0000256" key="5">
    <source>
        <dbReference type="ARBA" id="ARBA00023002"/>
    </source>
</evidence>
<dbReference type="InterPro" id="IPR006181">
    <property type="entry name" value="D-amino_acid_oxidase_CS"/>
</dbReference>
<dbReference type="GeneID" id="70190004"/>
<feature type="domain" description="FAD dependent oxidoreductase" evidence="7">
    <location>
        <begin position="4"/>
        <end position="366"/>
    </location>
</feature>
<dbReference type="RefSeq" id="XP_046008051.1">
    <property type="nucleotide sequence ID" value="XM_046160458.1"/>
</dbReference>